<dbReference type="Gene3D" id="3.20.20.70">
    <property type="entry name" value="Aldolase class I"/>
    <property type="match status" value="1"/>
</dbReference>
<dbReference type="CDD" id="cd14791">
    <property type="entry name" value="GH36"/>
    <property type="match status" value="1"/>
</dbReference>
<proteinExistence type="predicted"/>
<dbReference type="InterPro" id="IPR013785">
    <property type="entry name" value="Aldolase_TIM"/>
</dbReference>
<gene>
    <name evidence="1" type="ORF">SAMN06296378_2037</name>
</gene>
<evidence type="ECO:0000313" key="2">
    <source>
        <dbReference type="Proteomes" id="UP000219440"/>
    </source>
</evidence>
<dbReference type="RefSeq" id="WP_143544687.1">
    <property type="nucleotide sequence ID" value="NZ_BMLC01000005.1"/>
</dbReference>
<name>A0A2C8ZVI1_9MICO</name>
<accession>A0A2C8ZVI1</accession>
<dbReference type="PRINTS" id="PR00743">
    <property type="entry name" value="GLHYDRLASE36"/>
</dbReference>
<dbReference type="InterPro" id="IPR038417">
    <property type="entry name" value="Alpga-gal_N_sf"/>
</dbReference>
<sequence length="715" mass="78370">MTEPCAVTRTIDWGNSRIRLRMTVDAHDRLRMVALGPADRLGDDVPQALAIGPVELQLAGDQFPQGARHVELGGTEQLRFRSHEISEVDGGSTLTVLQYHEPRGARVESTWTVFDDIAVIRCVSRVVNDGAVPLTIEYVSSFAFSGFVDFGRPDWADTITLAVPHNTFFGEYQWIEQHLPDHGIYDVGFVAGGEHSSRKRISIGSVGTQPTTEYLPMGALRDAARGVSWAWQIEHNGSWQWELGDLRTAVYVTAGGPNDQEHQWHTVLAPGESFETVPVAVAAVVGDVAETFIPLTSYRRRIRRPHRDDLELGVVFNDYMNSLLADPTEEKLMPVIAAAAAVGAEYYTVDAGWYSNEPGWWSSVGAWTESTARFPRGFSVVFDAIREAGMVAGLWIEPEVIGIDSPLAAELPRDAFFVRNGSRVNGAGRYQLDFRSSAVISRMDAVIDRLIADYGLGYLKFDYNINGGIGTDIASVSAGDGLLGHNRAFLEWIDRLFDRHPSVIIEACASGGGRADGATLARHSIMSTSDQTDPLLSIPIAAGAVTAMTPEQAAIWVYPQPEFTDDELHLCIINGLLGRPQLSGGMWKLDRRQLDAVRSAITLYKGFRHDIATAIPLWPLGLPGWSDAWCAQALQFRDRILVSVWRRGGDESVELDFPRLAGLDVDVELLFPADQPTETVWNPGGSLSVKLPNAPSARLFSLTAAGRGVSSHKRL</sequence>
<protein>
    <submittedName>
        <fullName evidence="1">Alpha-galactosidase</fullName>
    </submittedName>
</protein>
<dbReference type="SUPFAM" id="SSF51445">
    <property type="entry name" value="(Trans)glycosidases"/>
    <property type="match status" value="1"/>
</dbReference>
<keyword evidence="2" id="KW-1185">Reference proteome</keyword>
<evidence type="ECO:0000313" key="1">
    <source>
        <dbReference type="EMBL" id="SOE69702.1"/>
    </source>
</evidence>
<dbReference type="InterPro" id="IPR017853">
    <property type="entry name" value="GH"/>
</dbReference>
<dbReference type="Gene3D" id="2.70.98.60">
    <property type="entry name" value="alpha-galactosidase from lactobacil brevis"/>
    <property type="match status" value="1"/>
</dbReference>
<dbReference type="OrthoDB" id="9758822at2"/>
<dbReference type="GO" id="GO:0016052">
    <property type="term" value="P:carbohydrate catabolic process"/>
    <property type="evidence" value="ECO:0007669"/>
    <property type="project" value="InterPro"/>
</dbReference>
<dbReference type="AlphaFoldDB" id="A0A2C8ZVI1"/>
<dbReference type="Pfam" id="PF02065">
    <property type="entry name" value="Melibiase"/>
    <property type="match status" value="1"/>
</dbReference>
<organism evidence="1 2">
    <name type="scientific">Salinibacterium xinjiangense</name>
    <dbReference type="NCBI Taxonomy" id="386302"/>
    <lineage>
        <taxon>Bacteria</taxon>
        <taxon>Bacillati</taxon>
        <taxon>Actinomycetota</taxon>
        <taxon>Actinomycetes</taxon>
        <taxon>Micrococcales</taxon>
        <taxon>Microbacteriaceae</taxon>
        <taxon>Salinibacterium</taxon>
    </lineage>
</organism>
<dbReference type="Proteomes" id="UP000219440">
    <property type="component" value="Unassembled WGS sequence"/>
</dbReference>
<dbReference type="InterPro" id="IPR002252">
    <property type="entry name" value="Glyco_hydro_36"/>
</dbReference>
<dbReference type="EMBL" id="OCST01000004">
    <property type="protein sequence ID" value="SOE69702.1"/>
    <property type="molecule type" value="Genomic_DNA"/>
</dbReference>
<dbReference type="GO" id="GO:0004557">
    <property type="term" value="F:alpha-galactosidase activity"/>
    <property type="evidence" value="ECO:0007669"/>
    <property type="project" value="InterPro"/>
</dbReference>
<reference evidence="1 2" key="1">
    <citation type="submission" date="2017-09" db="EMBL/GenBank/DDBJ databases">
        <authorList>
            <person name="Ehlers B."/>
            <person name="Leendertz F.H."/>
        </authorList>
    </citation>
    <scope>NUCLEOTIDE SEQUENCE [LARGE SCALE GENOMIC DNA]</scope>
    <source>
        <strain evidence="1 2">CGMCC 1.05381</strain>
    </source>
</reference>